<evidence type="ECO:0000256" key="8">
    <source>
        <dbReference type="PIRSR" id="PIRSR000114-3"/>
    </source>
</evidence>
<keyword evidence="6" id="KW-1208">Phospholipid metabolism</keyword>
<accession>A0A0G1P2G1</accession>
<dbReference type="InterPro" id="IPR006109">
    <property type="entry name" value="G3P_DH_NAD-dep_C"/>
</dbReference>
<dbReference type="GO" id="GO:0005829">
    <property type="term" value="C:cytosol"/>
    <property type="evidence" value="ECO:0007669"/>
    <property type="project" value="TreeGrafter"/>
</dbReference>
<keyword evidence="5" id="KW-0594">Phospholipid biosynthesis</keyword>
<evidence type="ECO:0000259" key="10">
    <source>
        <dbReference type="Pfam" id="PF07479"/>
    </source>
</evidence>
<evidence type="ECO:0000256" key="4">
    <source>
        <dbReference type="ARBA" id="ARBA00023098"/>
    </source>
</evidence>
<evidence type="ECO:0000259" key="9">
    <source>
        <dbReference type="Pfam" id="PF01210"/>
    </source>
</evidence>
<feature type="active site" description="Proton acceptor" evidence="7">
    <location>
        <position position="171"/>
    </location>
</feature>
<evidence type="ECO:0000313" key="11">
    <source>
        <dbReference type="EMBL" id="KKT90549.1"/>
    </source>
</evidence>
<dbReference type="SUPFAM" id="SSF51735">
    <property type="entry name" value="NAD(P)-binding Rossmann-fold domains"/>
    <property type="match status" value="1"/>
</dbReference>
<feature type="binding site" evidence="8">
    <location>
        <position position="235"/>
    </location>
    <ligand>
        <name>NAD(+)</name>
        <dbReference type="ChEBI" id="CHEBI:57540"/>
    </ligand>
</feature>
<feature type="domain" description="Glycerol-3-phosphate dehydrogenase NAD-dependent C-terminal" evidence="10">
    <location>
        <begin position="160"/>
        <end position="291"/>
    </location>
</feature>
<evidence type="ECO:0000313" key="12">
    <source>
        <dbReference type="Proteomes" id="UP000033966"/>
    </source>
</evidence>
<dbReference type="Proteomes" id="UP000033966">
    <property type="component" value="Unassembled WGS sequence"/>
</dbReference>
<evidence type="ECO:0000256" key="3">
    <source>
        <dbReference type="ARBA" id="ARBA00023002"/>
    </source>
</evidence>
<dbReference type="Pfam" id="PF01210">
    <property type="entry name" value="NAD_Gly3P_dh_N"/>
    <property type="match status" value="1"/>
</dbReference>
<evidence type="ECO:0000256" key="2">
    <source>
        <dbReference type="ARBA" id="ARBA00022516"/>
    </source>
</evidence>
<dbReference type="InterPro" id="IPR036291">
    <property type="entry name" value="NAD(P)-bd_dom_sf"/>
</dbReference>
<dbReference type="InterPro" id="IPR011128">
    <property type="entry name" value="G3P_DH_NAD-dep_N"/>
</dbReference>
<feature type="domain" description="Glycerol-3-phosphate dehydrogenase NAD-dependent N-terminal" evidence="9">
    <location>
        <begin position="44"/>
        <end position="140"/>
    </location>
</feature>
<feature type="binding site" evidence="8">
    <location>
        <position position="120"/>
    </location>
    <ligand>
        <name>NAD(+)</name>
        <dbReference type="ChEBI" id="CHEBI:57540"/>
    </ligand>
</feature>
<dbReference type="GO" id="GO:0046168">
    <property type="term" value="P:glycerol-3-phosphate catabolic process"/>
    <property type="evidence" value="ECO:0007669"/>
    <property type="project" value="InterPro"/>
</dbReference>
<dbReference type="Gene3D" id="1.10.1040.10">
    <property type="entry name" value="N-(1-d-carboxylethyl)-l-norvaline Dehydrogenase, domain 2"/>
    <property type="match status" value="1"/>
</dbReference>
<dbReference type="GO" id="GO:0005975">
    <property type="term" value="P:carbohydrate metabolic process"/>
    <property type="evidence" value="ECO:0007669"/>
    <property type="project" value="InterPro"/>
</dbReference>
<dbReference type="InterPro" id="IPR006168">
    <property type="entry name" value="G3P_DH_NAD-dep"/>
</dbReference>
<evidence type="ECO:0000256" key="7">
    <source>
        <dbReference type="PIRSR" id="PIRSR000114-1"/>
    </source>
</evidence>
<feature type="binding site" evidence="8">
    <location>
        <begin position="12"/>
        <end position="17"/>
    </location>
    <ligand>
        <name>NAD(+)</name>
        <dbReference type="ChEBI" id="CHEBI:57540"/>
    </ligand>
</feature>
<dbReference type="GO" id="GO:0051287">
    <property type="term" value="F:NAD binding"/>
    <property type="evidence" value="ECO:0007669"/>
    <property type="project" value="InterPro"/>
</dbReference>
<gene>
    <name evidence="11" type="ORF">UW92_C0035G0003</name>
</gene>
<dbReference type="PANTHER" id="PTHR11728:SF1">
    <property type="entry name" value="GLYCEROL-3-PHOSPHATE DEHYDROGENASE [NAD(+)] 2, CHLOROPLASTIC"/>
    <property type="match status" value="1"/>
</dbReference>
<reference evidence="11 12" key="1">
    <citation type="journal article" date="2015" name="Nature">
        <title>rRNA introns, odd ribosomes, and small enigmatic genomes across a large radiation of phyla.</title>
        <authorList>
            <person name="Brown C.T."/>
            <person name="Hug L.A."/>
            <person name="Thomas B.C."/>
            <person name="Sharon I."/>
            <person name="Castelle C.J."/>
            <person name="Singh A."/>
            <person name="Wilkins M.J."/>
            <person name="Williams K.H."/>
            <person name="Banfield J.F."/>
        </authorList>
    </citation>
    <scope>NUCLEOTIDE SEQUENCE [LARGE SCALE GENOMIC DNA]</scope>
</reference>
<dbReference type="GO" id="GO:0008654">
    <property type="term" value="P:phospholipid biosynthetic process"/>
    <property type="evidence" value="ECO:0007669"/>
    <property type="project" value="UniProtKB-KW"/>
</dbReference>
<name>A0A0G1P2G1_9BACT</name>
<protein>
    <submittedName>
        <fullName evidence="11">Glycerol-3-phosphate dehydrogenase [NAD(P)+]</fullName>
    </submittedName>
</protein>
<keyword evidence="2" id="KW-0444">Lipid biosynthesis</keyword>
<proteinExistence type="inferred from homology"/>
<dbReference type="PANTHER" id="PTHR11728">
    <property type="entry name" value="GLYCEROL-3-PHOSPHATE DEHYDROGENASE"/>
    <property type="match status" value="1"/>
</dbReference>
<dbReference type="Pfam" id="PF07479">
    <property type="entry name" value="NAD_Gly3P_dh_C"/>
    <property type="match status" value="1"/>
</dbReference>
<dbReference type="InterPro" id="IPR013328">
    <property type="entry name" value="6PGD_dom2"/>
</dbReference>
<dbReference type="Gene3D" id="3.40.50.720">
    <property type="entry name" value="NAD(P)-binding Rossmann-like Domain"/>
    <property type="match status" value="1"/>
</dbReference>
<comment type="similarity">
    <text evidence="1">Belongs to the NAD-dependent glycerol-3-phosphate dehydrogenase family.</text>
</comment>
<sequence>MQKEGMNVVIIGAGRIGKTLGGILKKNNARVSFWDVKRGLVARQKPLSQTLPEANFVFLCMPSWGYRSVLRRMKPHLPRHTIIVSLAKGIEPNLKTTVDVAVKKMFPRNPLCVFGGPMLAEEIEKGMAGIGVIASTQEEASKSVCELFSNAPLFLECSTDVFGTAIAGVLKNAYSLAFGVAEGLKWNNNARGWLFSSAVREMVRAGTVLGGRKETFEGLAGIGDFAACVFSSHSRHHKAGIELSQRGKCSVKNEGIASVPFLTKMLRKRRIEFSILFTLARAVKDGRTTRRVFAKLAPWR</sequence>
<evidence type="ECO:0000256" key="1">
    <source>
        <dbReference type="ARBA" id="ARBA00011009"/>
    </source>
</evidence>
<evidence type="ECO:0000256" key="6">
    <source>
        <dbReference type="ARBA" id="ARBA00023264"/>
    </source>
</evidence>
<dbReference type="PIRSF" id="PIRSF000114">
    <property type="entry name" value="Glycerol-3-P_dh"/>
    <property type="match status" value="1"/>
</dbReference>
<organism evidence="11 12">
    <name type="scientific">Candidatus Jorgensenbacteria bacterium GW2011_GWA2_45_13</name>
    <dbReference type="NCBI Taxonomy" id="1618662"/>
    <lineage>
        <taxon>Bacteria</taxon>
        <taxon>Candidatus Joergenseniibacteriota</taxon>
    </lineage>
</organism>
<evidence type="ECO:0000256" key="5">
    <source>
        <dbReference type="ARBA" id="ARBA00023209"/>
    </source>
</evidence>
<keyword evidence="4" id="KW-0443">Lipid metabolism</keyword>
<keyword evidence="8" id="KW-0520">NAD</keyword>
<dbReference type="GO" id="GO:0047952">
    <property type="term" value="F:glycerol-3-phosphate dehydrogenase [NAD(P)+] activity"/>
    <property type="evidence" value="ECO:0007669"/>
    <property type="project" value="TreeGrafter"/>
</dbReference>
<dbReference type="SUPFAM" id="SSF48179">
    <property type="entry name" value="6-phosphogluconate dehydrogenase C-terminal domain-like"/>
    <property type="match status" value="1"/>
</dbReference>
<dbReference type="AlphaFoldDB" id="A0A0G1P2G1"/>
<dbReference type="InterPro" id="IPR008927">
    <property type="entry name" value="6-PGluconate_DH-like_C_sf"/>
</dbReference>
<dbReference type="EMBL" id="LCKF01000035">
    <property type="protein sequence ID" value="KKT90549.1"/>
    <property type="molecule type" value="Genomic_DNA"/>
</dbReference>
<comment type="caution">
    <text evidence="11">The sequence shown here is derived from an EMBL/GenBank/DDBJ whole genome shotgun (WGS) entry which is preliminary data.</text>
</comment>
<keyword evidence="3" id="KW-0560">Oxidoreductase</keyword>